<dbReference type="SUPFAM" id="SSF47473">
    <property type="entry name" value="EF-hand"/>
    <property type="match status" value="1"/>
</dbReference>
<evidence type="ECO:0000256" key="4">
    <source>
        <dbReference type="ARBA" id="ARBA00022837"/>
    </source>
</evidence>
<feature type="domain" description="EF-hand" evidence="7">
    <location>
        <begin position="139"/>
        <end position="174"/>
    </location>
</feature>
<dbReference type="PANTHER" id="PTHR11653">
    <property type="entry name" value="PARVALBUMIN ALPHA"/>
    <property type="match status" value="1"/>
</dbReference>
<dbReference type="InterPro" id="IPR002048">
    <property type="entry name" value="EF_hand_dom"/>
</dbReference>
<dbReference type="PROSITE" id="PS00018">
    <property type="entry name" value="EF_HAND_1"/>
    <property type="match status" value="2"/>
</dbReference>
<keyword evidence="4 5" id="KW-0106">Calcium</keyword>
<dbReference type="PROSITE" id="PS50222">
    <property type="entry name" value="EF_HAND_2"/>
    <property type="match status" value="2"/>
</dbReference>
<dbReference type="EMBL" id="REGW02000017">
    <property type="protein sequence ID" value="KAE8283836.1"/>
    <property type="molecule type" value="Genomic_DNA"/>
</dbReference>
<sequence length="217" mass="24669">MPKPPRLRVAVLQFNPIKRHNVGSCPSTSGGMCPVCSSRSQVFNGEWLHRGEQDRCKATGGCILPVYKRWKEGEGQLYQETLNRNMDDFRPQVKKVAVAMGASLTEQDIDRMPRGVKTQGVFNYSRFLEYMRQFKTSEEREEAIKKAFMELDKDSSGYIEWNEIKYILSAVPSAAPSAPLSDEEAEAMIQAADADGDGRIDYREFSDMVKMEKKPRK</sequence>
<name>A0A6G0HXY5_LARCR</name>
<comment type="similarity">
    <text evidence="1 6">Belongs to the parvalbumin family.</text>
</comment>
<feature type="binding site" evidence="5">
    <location>
        <position position="158"/>
    </location>
    <ligand>
        <name>Ca(2+)</name>
        <dbReference type="ChEBI" id="CHEBI:29108"/>
        <label>1</label>
    </ligand>
</feature>
<proteinExistence type="inferred from homology"/>
<feature type="domain" description="EF-hand" evidence="7">
    <location>
        <begin position="180"/>
        <end position="215"/>
    </location>
</feature>
<dbReference type="InterPro" id="IPR008080">
    <property type="entry name" value="Parvalbumin"/>
</dbReference>
<evidence type="ECO:0000256" key="3">
    <source>
        <dbReference type="ARBA" id="ARBA00022737"/>
    </source>
</evidence>
<dbReference type="AlphaFoldDB" id="A0A6G0HXY5"/>
<dbReference type="PRINTS" id="PR01697">
    <property type="entry name" value="PARVALBUMIN"/>
</dbReference>
<dbReference type="PANTHER" id="PTHR11653:SF2">
    <property type="entry name" value="PARVALBUMIN ALPHA"/>
    <property type="match status" value="1"/>
</dbReference>
<dbReference type="SMART" id="SM00054">
    <property type="entry name" value="EFh"/>
    <property type="match status" value="2"/>
</dbReference>
<keyword evidence="3" id="KW-0677">Repeat</keyword>
<dbReference type="Pfam" id="PF13499">
    <property type="entry name" value="EF-hand_7"/>
    <property type="match status" value="1"/>
</dbReference>
<feature type="binding site" evidence="5">
    <location>
        <position position="152"/>
    </location>
    <ligand>
        <name>Ca(2+)</name>
        <dbReference type="ChEBI" id="CHEBI:29108"/>
        <label>1</label>
    </ligand>
</feature>
<comment type="caution">
    <text evidence="8">The sequence shown here is derived from an EMBL/GenBank/DDBJ whole genome shotgun (WGS) entry which is preliminary data.</text>
</comment>
<dbReference type="FunFam" id="1.10.238.10:FF:000629">
    <property type="entry name" value="Parvalbumin beta 2"/>
    <property type="match status" value="1"/>
</dbReference>
<keyword evidence="2 5" id="KW-0479">Metal-binding</keyword>
<feature type="binding site" evidence="5">
    <location>
        <position position="204"/>
    </location>
    <ligand>
        <name>Ca(2+)</name>
        <dbReference type="ChEBI" id="CHEBI:29108"/>
        <label>1</label>
    </ligand>
</feature>
<feature type="binding site" evidence="5">
    <location>
        <position position="193"/>
    </location>
    <ligand>
        <name>Ca(2+)</name>
        <dbReference type="ChEBI" id="CHEBI:29108"/>
        <label>1</label>
    </ligand>
</feature>
<organism evidence="8 9">
    <name type="scientific">Larimichthys crocea</name>
    <name type="common">Large yellow croaker</name>
    <name type="synonym">Pseudosciaena crocea</name>
    <dbReference type="NCBI Taxonomy" id="215358"/>
    <lineage>
        <taxon>Eukaryota</taxon>
        <taxon>Metazoa</taxon>
        <taxon>Chordata</taxon>
        <taxon>Craniata</taxon>
        <taxon>Vertebrata</taxon>
        <taxon>Euteleostomi</taxon>
        <taxon>Actinopterygii</taxon>
        <taxon>Neopterygii</taxon>
        <taxon>Teleostei</taxon>
        <taxon>Neoteleostei</taxon>
        <taxon>Acanthomorphata</taxon>
        <taxon>Eupercaria</taxon>
        <taxon>Sciaenidae</taxon>
        <taxon>Larimichthys</taxon>
    </lineage>
</organism>
<evidence type="ECO:0000313" key="8">
    <source>
        <dbReference type="EMBL" id="KAE8283836.1"/>
    </source>
</evidence>
<evidence type="ECO:0000256" key="6">
    <source>
        <dbReference type="RuleBase" id="RU368048"/>
    </source>
</evidence>
<evidence type="ECO:0000313" key="9">
    <source>
        <dbReference type="Proteomes" id="UP000424527"/>
    </source>
</evidence>
<gene>
    <name evidence="8" type="ORF">D5F01_LYC17162</name>
</gene>
<comment type="function">
    <text evidence="6">In muscle, parvalbumin is thought to be involved in relaxation after contraction. It binds two calcium ions.</text>
</comment>
<feature type="binding site" evidence="5">
    <location>
        <position position="195"/>
    </location>
    <ligand>
        <name>Ca(2+)</name>
        <dbReference type="ChEBI" id="CHEBI:29108"/>
        <label>1</label>
    </ligand>
</feature>
<keyword evidence="9" id="KW-1185">Reference proteome</keyword>
<protein>
    <recommendedName>
        <fullName evidence="6">Parvalbumin</fullName>
    </recommendedName>
</protein>
<dbReference type="InterPro" id="IPR011992">
    <property type="entry name" value="EF-hand-dom_pair"/>
</dbReference>
<dbReference type="GO" id="GO:0005737">
    <property type="term" value="C:cytoplasm"/>
    <property type="evidence" value="ECO:0007669"/>
    <property type="project" value="TreeGrafter"/>
</dbReference>
<dbReference type="InterPro" id="IPR018247">
    <property type="entry name" value="EF_Hand_1_Ca_BS"/>
</dbReference>
<reference evidence="8 9" key="1">
    <citation type="submission" date="2019-07" db="EMBL/GenBank/DDBJ databases">
        <title>Chromosome genome assembly for large yellow croaker.</title>
        <authorList>
            <person name="Xiao S."/>
        </authorList>
    </citation>
    <scope>NUCLEOTIDE SEQUENCE [LARGE SCALE GENOMIC DNA]</scope>
    <source>
        <strain evidence="8">JMULYC20181020</strain>
        <tissue evidence="8">Muscle</tissue>
    </source>
</reference>
<dbReference type="Proteomes" id="UP000424527">
    <property type="component" value="Unassembled WGS sequence"/>
</dbReference>
<feature type="binding site" evidence="5">
    <location>
        <position position="163"/>
    </location>
    <ligand>
        <name>Ca(2+)</name>
        <dbReference type="ChEBI" id="CHEBI:29108"/>
        <label>1</label>
    </ligand>
</feature>
<evidence type="ECO:0000256" key="5">
    <source>
        <dbReference type="PIRSR" id="PIRSR608080-1"/>
    </source>
</evidence>
<feature type="binding site" evidence="5">
    <location>
        <position position="197"/>
    </location>
    <ligand>
        <name>Ca(2+)</name>
        <dbReference type="ChEBI" id="CHEBI:29108"/>
        <label>1</label>
    </ligand>
</feature>
<feature type="binding site" evidence="5">
    <location>
        <position position="154"/>
    </location>
    <ligand>
        <name>Ca(2+)</name>
        <dbReference type="ChEBI" id="CHEBI:29108"/>
        <label>1</label>
    </ligand>
</feature>
<dbReference type="Gene3D" id="1.10.238.10">
    <property type="entry name" value="EF-hand"/>
    <property type="match status" value="1"/>
</dbReference>
<feature type="binding site" evidence="5">
    <location>
        <position position="156"/>
    </location>
    <ligand>
        <name>Ca(2+)</name>
        <dbReference type="ChEBI" id="CHEBI:29108"/>
        <label>1</label>
    </ligand>
</feature>
<evidence type="ECO:0000256" key="2">
    <source>
        <dbReference type="ARBA" id="ARBA00022723"/>
    </source>
</evidence>
<accession>A0A6G0HXY5</accession>
<evidence type="ECO:0000256" key="1">
    <source>
        <dbReference type="ARBA" id="ARBA00009753"/>
    </source>
</evidence>
<dbReference type="GO" id="GO:0005509">
    <property type="term" value="F:calcium ion binding"/>
    <property type="evidence" value="ECO:0007669"/>
    <property type="project" value="UniProtKB-UniRule"/>
</dbReference>
<evidence type="ECO:0000259" key="7">
    <source>
        <dbReference type="PROSITE" id="PS50222"/>
    </source>
</evidence>